<protein>
    <submittedName>
        <fullName evidence="1">Uncharacterized protein</fullName>
    </submittedName>
</protein>
<evidence type="ECO:0000313" key="2">
    <source>
        <dbReference type="Proteomes" id="UP000787472"/>
    </source>
</evidence>
<dbReference type="InterPro" id="IPR011051">
    <property type="entry name" value="RmlC_Cupin_sf"/>
</dbReference>
<sequence length="449" mass="50579">MLDCSVVDHPERAIRATLLAGHSGLFCIRYDYQQYYLPGEPCVELIALLELDQQQGVSQVLIGPYTEADERKCRSLTSASQMPALAQSLNWPLMNFQHAIRLEPIAIAKPWGQEIWYTGIEERGQSLVTDGHHQMPLPWLLSLMPEYLTAGRSRDLNLLKILDPLPEEVFGDLYFELHKEKQEVYVVTHVDRDAWPNGEGGIRIGFDGQKRRQFQDDDAFVKAFGLAVKQYEKTRRQIDEHLDQLRLKAGVGLNEPVDAAQTKQWLKDIPDDLKALERDQREYMDGFKATLPLTVGDVLRVPCYTPHSLLHGVRTIEFQTPVYERQILSFAQKVLTQDHWDTQAALDCMSLDEHQLQPLNRVSEGDGVLIEEVVSFSDFEVWRITLAAGAGTALSLDQYALIIGVSGVVDVNGATYHGEQACLIAANCRAKTVQNLAARNSVILVSFPK</sequence>
<dbReference type="Proteomes" id="UP000787472">
    <property type="component" value="Unassembled WGS sequence"/>
</dbReference>
<name>A0A9E5JU66_9GAMM</name>
<accession>A0A9E5JU66</accession>
<keyword evidence="2" id="KW-1185">Reference proteome</keyword>
<dbReference type="SUPFAM" id="SSF51182">
    <property type="entry name" value="RmlC-like cupins"/>
    <property type="match status" value="1"/>
</dbReference>
<reference evidence="1" key="1">
    <citation type="submission" date="2020-03" db="EMBL/GenBank/DDBJ databases">
        <authorList>
            <person name="Guo F."/>
        </authorList>
    </citation>
    <scope>NUCLEOTIDE SEQUENCE</scope>
    <source>
        <strain evidence="1">JCM 30134</strain>
    </source>
</reference>
<dbReference type="RefSeq" id="WP_167184151.1">
    <property type="nucleotide sequence ID" value="NZ_JAAONZ010000004.1"/>
</dbReference>
<dbReference type="AlphaFoldDB" id="A0A9E5JU66"/>
<organism evidence="1 2">
    <name type="scientific">Pseudomaricurvus hydrocarbonicus</name>
    <dbReference type="NCBI Taxonomy" id="1470433"/>
    <lineage>
        <taxon>Bacteria</taxon>
        <taxon>Pseudomonadati</taxon>
        <taxon>Pseudomonadota</taxon>
        <taxon>Gammaproteobacteria</taxon>
        <taxon>Cellvibrionales</taxon>
        <taxon>Cellvibrionaceae</taxon>
        <taxon>Pseudomaricurvus</taxon>
    </lineage>
</organism>
<proteinExistence type="predicted"/>
<comment type="caution">
    <text evidence="1">The sequence shown here is derived from an EMBL/GenBank/DDBJ whole genome shotgun (WGS) entry which is preliminary data.</text>
</comment>
<evidence type="ECO:0000313" key="1">
    <source>
        <dbReference type="EMBL" id="NHO65374.1"/>
    </source>
</evidence>
<dbReference type="EMBL" id="JAAONZ010000004">
    <property type="protein sequence ID" value="NHO65374.1"/>
    <property type="molecule type" value="Genomic_DNA"/>
</dbReference>
<gene>
    <name evidence="1" type="ORF">G8770_07455</name>
</gene>